<organism evidence="1 3">
    <name type="scientific">Naegleria fowleri</name>
    <name type="common">Brain eating amoeba</name>
    <dbReference type="NCBI Taxonomy" id="5763"/>
    <lineage>
        <taxon>Eukaryota</taxon>
        <taxon>Discoba</taxon>
        <taxon>Heterolobosea</taxon>
        <taxon>Tetramitia</taxon>
        <taxon>Eutetramitia</taxon>
        <taxon>Vahlkampfiidae</taxon>
        <taxon>Naegleria</taxon>
    </lineage>
</organism>
<sequence length="109" mass="11968">MSLLSRDLQAKTSYNLQSLEGIEGQKGYGVIDNTNGTVIHSEGILKSQPELLTHIHFMLQDVNGLLSSTNSGESMKKLQIKFNDQPSTPSTTYHIALSKSSTFVVLTQQ</sequence>
<dbReference type="VEuPathDB" id="AmoebaDB:FDP41_003653"/>
<dbReference type="VEuPathDB" id="AmoebaDB:NfTy_065340"/>
<name>A0A6A5BR83_NAEFO</name>
<evidence type="ECO:0000313" key="3">
    <source>
        <dbReference type="Proteomes" id="UP000444721"/>
    </source>
</evidence>
<dbReference type="EMBL" id="VFQX01000039">
    <property type="protein sequence ID" value="KAF0976320.1"/>
    <property type="molecule type" value="Genomic_DNA"/>
</dbReference>
<dbReference type="VEuPathDB" id="AmoebaDB:NF0128610"/>
<gene>
    <name evidence="2" type="ORF">FDP41_003653</name>
    <name evidence="1" type="ORF">FDP41_004626</name>
</gene>
<dbReference type="OrthoDB" id="206724at2759"/>
<evidence type="ECO:0000313" key="2">
    <source>
        <dbReference type="EMBL" id="KAF0977000.1"/>
    </source>
</evidence>
<protein>
    <submittedName>
        <fullName evidence="1">Uncharacterized protein</fullName>
    </submittedName>
</protein>
<reference evidence="1 3" key="1">
    <citation type="journal article" date="2019" name="Sci. Rep.">
        <title>Nanopore sequencing improves the draft genome of the human pathogenic amoeba Naegleria fowleri.</title>
        <authorList>
            <person name="Liechti N."/>
            <person name="Schurch N."/>
            <person name="Bruggmann R."/>
            <person name="Wittwer M."/>
        </authorList>
    </citation>
    <scope>NUCLEOTIDE SEQUENCE [LARGE SCALE GENOMIC DNA]</scope>
    <source>
        <strain evidence="1 3">ATCC 30894</strain>
    </source>
</reference>
<dbReference type="GeneID" id="68110871"/>
<dbReference type="Proteomes" id="UP000444721">
    <property type="component" value="Unassembled WGS sequence"/>
</dbReference>
<evidence type="ECO:0000313" key="1">
    <source>
        <dbReference type="EMBL" id="KAF0976320.1"/>
    </source>
</evidence>
<accession>A0A6A5BR83</accession>
<proteinExistence type="predicted"/>
<keyword evidence="3" id="KW-1185">Reference proteome</keyword>
<dbReference type="RefSeq" id="XP_044561713.1">
    <property type="nucleotide sequence ID" value="XM_044706981.1"/>
</dbReference>
<dbReference type="AlphaFoldDB" id="A0A6A5BR83"/>
<dbReference type="EMBL" id="VFQX01000035">
    <property type="protein sequence ID" value="KAF0977000.1"/>
    <property type="molecule type" value="Genomic_DNA"/>
</dbReference>
<dbReference type="VEuPathDB" id="AmoebaDB:FDP41_004626"/>
<comment type="caution">
    <text evidence="1">The sequence shown here is derived from an EMBL/GenBank/DDBJ whole genome shotgun (WGS) entry which is preliminary data.</text>
</comment>